<protein>
    <submittedName>
        <fullName evidence="2">Uncharacterized protein</fullName>
    </submittedName>
</protein>
<dbReference type="InterPro" id="IPR005225">
    <property type="entry name" value="Small_GTP-bd"/>
</dbReference>
<dbReference type="Gene3D" id="3.40.50.300">
    <property type="entry name" value="P-loop containing nucleotide triphosphate hydrolases"/>
    <property type="match status" value="1"/>
</dbReference>
<keyword evidence="1" id="KW-0547">Nucleotide-binding</keyword>
<accession>A0ABR2WKK7</accession>
<dbReference type="EMBL" id="JASJQH010001118">
    <property type="protein sequence ID" value="KAK9762037.1"/>
    <property type="molecule type" value="Genomic_DNA"/>
</dbReference>
<dbReference type="SMART" id="SM00175">
    <property type="entry name" value="RAB"/>
    <property type="match status" value="1"/>
</dbReference>
<dbReference type="NCBIfam" id="TIGR00231">
    <property type="entry name" value="small_GTP"/>
    <property type="match status" value="1"/>
</dbReference>
<evidence type="ECO:0000256" key="1">
    <source>
        <dbReference type="ARBA" id="ARBA00022741"/>
    </source>
</evidence>
<dbReference type="SUPFAM" id="SSF52540">
    <property type="entry name" value="P-loop containing nucleoside triphosphate hydrolases"/>
    <property type="match status" value="1"/>
</dbReference>
<dbReference type="PRINTS" id="PR00449">
    <property type="entry name" value="RASTRNSFRMNG"/>
</dbReference>
<sequence>MQNDLLEAKVVILGSQGVGKTSLVVRYVQRTFSPNCPSTIGASFMTTKLAVDNCKVRLQIWDTAGQERFRSMAPMYYRGANAAIIVYDITSRKSFDEIETWVQELRKNMAEDLSKYSSISHRIHDQANRWFYQSFILWEINLIFHQREGVYL</sequence>
<dbReference type="PROSITE" id="PS51419">
    <property type="entry name" value="RAB"/>
    <property type="match status" value="1"/>
</dbReference>
<dbReference type="PANTHER" id="PTHR47978">
    <property type="match status" value="1"/>
</dbReference>
<dbReference type="PROSITE" id="PS51421">
    <property type="entry name" value="RAS"/>
    <property type="match status" value="1"/>
</dbReference>
<evidence type="ECO:0000313" key="2">
    <source>
        <dbReference type="EMBL" id="KAK9762037.1"/>
    </source>
</evidence>
<gene>
    <name evidence="2" type="ORF">K7432_012601</name>
</gene>
<organism evidence="2 3">
    <name type="scientific">Basidiobolus ranarum</name>
    <dbReference type="NCBI Taxonomy" id="34480"/>
    <lineage>
        <taxon>Eukaryota</taxon>
        <taxon>Fungi</taxon>
        <taxon>Fungi incertae sedis</taxon>
        <taxon>Zoopagomycota</taxon>
        <taxon>Entomophthoromycotina</taxon>
        <taxon>Basidiobolomycetes</taxon>
        <taxon>Basidiobolales</taxon>
        <taxon>Basidiobolaceae</taxon>
        <taxon>Basidiobolus</taxon>
    </lineage>
</organism>
<proteinExistence type="predicted"/>
<comment type="caution">
    <text evidence="2">The sequence shown here is derived from an EMBL/GenBank/DDBJ whole genome shotgun (WGS) entry which is preliminary data.</text>
</comment>
<dbReference type="SMART" id="SM00173">
    <property type="entry name" value="RAS"/>
    <property type="match status" value="1"/>
</dbReference>
<reference evidence="2 3" key="1">
    <citation type="submission" date="2023-04" db="EMBL/GenBank/DDBJ databases">
        <title>Genome of Basidiobolus ranarum AG-B5.</title>
        <authorList>
            <person name="Stajich J.E."/>
            <person name="Carter-House D."/>
            <person name="Gryganskyi A."/>
        </authorList>
    </citation>
    <scope>NUCLEOTIDE SEQUENCE [LARGE SCALE GENOMIC DNA]</scope>
    <source>
        <strain evidence="2 3">AG-B5</strain>
    </source>
</reference>
<dbReference type="Pfam" id="PF00071">
    <property type="entry name" value="Ras"/>
    <property type="match status" value="1"/>
</dbReference>
<dbReference type="Proteomes" id="UP001479436">
    <property type="component" value="Unassembled WGS sequence"/>
</dbReference>
<name>A0ABR2WKK7_9FUNG</name>
<dbReference type="InterPro" id="IPR001806">
    <property type="entry name" value="Small_GTPase"/>
</dbReference>
<evidence type="ECO:0000313" key="3">
    <source>
        <dbReference type="Proteomes" id="UP001479436"/>
    </source>
</evidence>
<dbReference type="SMART" id="SM00174">
    <property type="entry name" value="RHO"/>
    <property type="match status" value="1"/>
</dbReference>
<dbReference type="InterPro" id="IPR027417">
    <property type="entry name" value="P-loop_NTPase"/>
</dbReference>
<keyword evidence="3" id="KW-1185">Reference proteome</keyword>